<protein>
    <submittedName>
        <fullName evidence="2">Uncharacterized protein</fullName>
    </submittedName>
</protein>
<comment type="caution">
    <text evidence="2">The sequence shown here is derived from an EMBL/GenBank/DDBJ whole genome shotgun (WGS) entry which is preliminary data.</text>
</comment>
<reference evidence="2 3" key="1">
    <citation type="submission" date="2024-11" db="EMBL/GenBank/DDBJ databases">
        <title>Chromosome-level genome assembly of Eucalyptus globulus Labill. provides insights into its genome evolution.</title>
        <authorList>
            <person name="Li X."/>
        </authorList>
    </citation>
    <scope>NUCLEOTIDE SEQUENCE [LARGE SCALE GENOMIC DNA]</scope>
    <source>
        <strain evidence="2">CL2024</strain>
        <tissue evidence="2">Fresh tender leaves</tissue>
    </source>
</reference>
<dbReference type="Proteomes" id="UP001634007">
    <property type="component" value="Unassembled WGS sequence"/>
</dbReference>
<sequence length="133" mass="14380">MDPHSHHAPLWSHVTRWCACTGGREPVEPLAVAEAQSSSHVACTPACKKKLDGVALWVVSGIATAFFSSLERCSCIRLGTKDDAEDPSLPPLIGDQGRLQQEAGAEDEEELEVELEVEPSTAPSFDAEREQVK</sequence>
<gene>
    <name evidence="2" type="ORF">ACJRO7_031177</name>
</gene>
<evidence type="ECO:0000313" key="2">
    <source>
        <dbReference type="EMBL" id="KAL3726250.1"/>
    </source>
</evidence>
<dbReference type="AlphaFoldDB" id="A0ABD3JG33"/>
<dbReference type="PANTHER" id="PTHR34061:SF2">
    <property type="entry name" value="PROTEIN, PUTATIVE-RELATED"/>
    <property type="match status" value="1"/>
</dbReference>
<accession>A0ABD3JG33</accession>
<organism evidence="2 3">
    <name type="scientific">Eucalyptus globulus</name>
    <name type="common">Tasmanian blue gum</name>
    <dbReference type="NCBI Taxonomy" id="34317"/>
    <lineage>
        <taxon>Eukaryota</taxon>
        <taxon>Viridiplantae</taxon>
        <taxon>Streptophyta</taxon>
        <taxon>Embryophyta</taxon>
        <taxon>Tracheophyta</taxon>
        <taxon>Spermatophyta</taxon>
        <taxon>Magnoliopsida</taxon>
        <taxon>eudicotyledons</taxon>
        <taxon>Gunneridae</taxon>
        <taxon>Pentapetalae</taxon>
        <taxon>rosids</taxon>
        <taxon>malvids</taxon>
        <taxon>Myrtales</taxon>
        <taxon>Myrtaceae</taxon>
        <taxon>Myrtoideae</taxon>
        <taxon>Eucalypteae</taxon>
        <taxon>Eucalyptus</taxon>
    </lineage>
</organism>
<keyword evidence="3" id="KW-1185">Reference proteome</keyword>
<dbReference type="EMBL" id="JBJKBG010000008">
    <property type="protein sequence ID" value="KAL3726250.1"/>
    <property type="molecule type" value="Genomic_DNA"/>
</dbReference>
<proteinExistence type="predicted"/>
<evidence type="ECO:0000313" key="3">
    <source>
        <dbReference type="Proteomes" id="UP001634007"/>
    </source>
</evidence>
<dbReference type="PANTHER" id="PTHR34061">
    <property type="entry name" value="PROTEIN, PUTATIVE-RELATED"/>
    <property type="match status" value="1"/>
</dbReference>
<evidence type="ECO:0000256" key="1">
    <source>
        <dbReference type="SAM" id="MobiDB-lite"/>
    </source>
</evidence>
<feature type="compositionally biased region" description="Acidic residues" evidence="1">
    <location>
        <begin position="104"/>
        <end position="117"/>
    </location>
</feature>
<feature type="region of interest" description="Disordered" evidence="1">
    <location>
        <begin position="81"/>
        <end position="133"/>
    </location>
</feature>
<name>A0ABD3JG33_EUCGL</name>